<proteinExistence type="predicted"/>
<comment type="caution">
    <text evidence="2">The sequence shown here is derived from an EMBL/GenBank/DDBJ whole genome shotgun (WGS) entry which is preliminary data.</text>
</comment>
<evidence type="ECO:0000313" key="3">
    <source>
        <dbReference type="Proteomes" id="UP000829196"/>
    </source>
</evidence>
<evidence type="ECO:0000256" key="1">
    <source>
        <dbReference type="SAM" id="SignalP"/>
    </source>
</evidence>
<protein>
    <submittedName>
        <fullName evidence="2">Uncharacterized protein</fullName>
    </submittedName>
</protein>
<feature type="signal peptide" evidence="1">
    <location>
        <begin position="1"/>
        <end position="23"/>
    </location>
</feature>
<reference evidence="2" key="1">
    <citation type="journal article" date="2022" name="Front. Genet.">
        <title>Chromosome-Scale Assembly of the Dendrobium nobile Genome Provides Insights Into the Molecular Mechanism of the Biosynthesis of the Medicinal Active Ingredient of Dendrobium.</title>
        <authorList>
            <person name="Xu Q."/>
            <person name="Niu S.-C."/>
            <person name="Li K.-L."/>
            <person name="Zheng P.-J."/>
            <person name="Zhang X.-J."/>
            <person name="Jia Y."/>
            <person name="Liu Y."/>
            <person name="Niu Y.-X."/>
            <person name="Yu L.-H."/>
            <person name="Chen D.-F."/>
            <person name="Zhang G.-Q."/>
        </authorList>
    </citation>
    <scope>NUCLEOTIDE SEQUENCE</scope>
    <source>
        <tissue evidence="2">Leaf</tissue>
    </source>
</reference>
<keyword evidence="3" id="KW-1185">Reference proteome</keyword>
<sequence>MNMLKICVVLVFLLTLLIGLTKAECCLPQDGGGYDCHNDIVFNPSRCCIRSRTWEWRCP</sequence>
<feature type="chain" id="PRO_5035926558" evidence="1">
    <location>
        <begin position="24"/>
        <end position="59"/>
    </location>
</feature>
<accession>A0A8T3AM49</accession>
<keyword evidence="1" id="KW-0732">Signal</keyword>
<dbReference type="Proteomes" id="UP000829196">
    <property type="component" value="Unassembled WGS sequence"/>
</dbReference>
<evidence type="ECO:0000313" key="2">
    <source>
        <dbReference type="EMBL" id="KAI0497317.1"/>
    </source>
</evidence>
<gene>
    <name evidence="2" type="ORF">KFK09_020540</name>
</gene>
<name>A0A8T3AM49_DENNO</name>
<dbReference type="AlphaFoldDB" id="A0A8T3AM49"/>
<organism evidence="2 3">
    <name type="scientific">Dendrobium nobile</name>
    <name type="common">Orchid</name>
    <dbReference type="NCBI Taxonomy" id="94219"/>
    <lineage>
        <taxon>Eukaryota</taxon>
        <taxon>Viridiplantae</taxon>
        <taxon>Streptophyta</taxon>
        <taxon>Embryophyta</taxon>
        <taxon>Tracheophyta</taxon>
        <taxon>Spermatophyta</taxon>
        <taxon>Magnoliopsida</taxon>
        <taxon>Liliopsida</taxon>
        <taxon>Asparagales</taxon>
        <taxon>Orchidaceae</taxon>
        <taxon>Epidendroideae</taxon>
        <taxon>Malaxideae</taxon>
        <taxon>Dendrobiinae</taxon>
        <taxon>Dendrobium</taxon>
    </lineage>
</organism>
<dbReference type="EMBL" id="JAGYWB010000015">
    <property type="protein sequence ID" value="KAI0497317.1"/>
    <property type="molecule type" value="Genomic_DNA"/>
</dbReference>